<evidence type="ECO:0000313" key="2">
    <source>
        <dbReference type="EMBL" id="RIH89650.1"/>
    </source>
</evidence>
<protein>
    <recommendedName>
        <fullName evidence="1">DNA 3'-5' translocase XPB damage recognition domain-containing protein</fullName>
    </recommendedName>
</protein>
<gene>
    <name evidence="2" type="ORF">Mrose_00239</name>
</gene>
<dbReference type="Pfam" id="PF18458">
    <property type="entry name" value="XPB_DRD"/>
    <property type="match status" value="1"/>
</dbReference>
<feature type="domain" description="DNA 3'-5' translocase XPB damage recognition" evidence="1">
    <location>
        <begin position="8"/>
        <end position="52"/>
    </location>
</feature>
<dbReference type="Gene3D" id="3.40.1170.30">
    <property type="match status" value="1"/>
</dbReference>
<keyword evidence="3" id="KW-1185">Reference proteome</keyword>
<reference evidence="2 3" key="1">
    <citation type="submission" date="2018-08" db="EMBL/GenBank/DDBJ databases">
        <title>Meiothermus roseus NBRC 110900 genome sequencing project.</title>
        <authorList>
            <person name="Da Costa M.S."/>
            <person name="Albuquerque L."/>
            <person name="Raposo P."/>
            <person name="Froufe H.J.C."/>
            <person name="Barroso C.S."/>
            <person name="Egas C."/>
        </authorList>
    </citation>
    <scope>NUCLEOTIDE SEQUENCE [LARGE SCALE GENOMIC DNA]</scope>
    <source>
        <strain evidence="2 3">NBRC 110900</strain>
    </source>
</reference>
<dbReference type="Proteomes" id="UP000265341">
    <property type="component" value="Unassembled WGS sequence"/>
</dbReference>
<accession>A0A399F0Z7</accession>
<dbReference type="EMBL" id="QWLA01000002">
    <property type="protein sequence ID" value="RIH89650.1"/>
    <property type="molecule type" value="Genomic_DNA"/>
</dbReference>
<dbReference type="AlphaFoldDB" id="A0A399F0Z7"/>
<evidence type="ECO:0000259" key="1">
    <source>
        <dbReference type="Pfam" id="PF18458"/>
    </source>
</evidence>
<sequence>MVWPMAVLRFDRGTLLLEGFSGAPPPPFEFNPRVGAYRAPAISYSRVIWALRGQIRENRAPAYRLGLTPERAEYRIECVYVDLSLAISKRLKVSRDDLGGIPGPIASRGSSSPGWCWRLTRAKLDSGGARQGVTFYLC</sequence>
<evidence type="ECO:0000313" key="3">
    <source>
        <dbReference type="Proteomes" id="UP000265341"/>
    </source>
</evidence>
<organism evidence="2 3">
    <name type="scientific">Calidithermus roseus</name>
    <dbReference type="NCBI Taxonomy" id="1644118"/>
    <lineage>
        <taxon>Bacteria</taxon>
        <taxon>Thermotogati</taxon>
        <taxon>Deinococcota</taxon>
        <taxon>Deinococci</taxon>
        <taxon>Thermales</taxon>
        <taxon>Thermaceae</taxon>
        <taxon>Calidithermus</taxon>
    </lineage>
</organism>
<proteinExistence type="predicted"/>
<name>A0A399F0Z7_9DEIN</name>
<comment type="caution">
    <text evidence="2">The sequence shown here is derived from an EMBL/GenBank/DDBJ whole genome shotgun (WGS) entry which is preliminary data.</text>
</comment>
<dbReference type="InterPro" id="IPR040699">
    <property type="entry name" value="XPB_DRD"/>
</dbReference>